<dbReference type="STRING" id="27349.A0A0L6VDD7"/>
<dbReference type="OrthoDB" id="1707111at2759"/>
<dbReference type="Pfam" id="PF07727">
    <property type="entry name" value="RVT_2"/>
    <property type="match status" value="1"/>
</dbReference>
<feature type="non-terminal residue" evidence="2">
    <location>
        <position position="1"/>
    </location>
</feature>
<evidence type="ECO:0000259" key="1">
    <source>
        <dbReference type="Pfam" id="PF07727"/>
    </source>
</evidence>
<keyword evidence="3" id="KW-1185">Reference proteome</keyword>
<name>A0A0L6VDD7_9BASI</name>
<evidence type="ECO:0000313" key="3">
    <source>
        <dbReference type="Proteomes" id="UP000037035"/>
    </source>
</evidence>
<proteinExistence type="predicted"/>
<sequence>EGLLVDFNAELKLYRIFVPSSKVAESEHSLCMGRLPRQATKSLRHNLIQMTTLCTRATTRKFPTLRMLLLYTIHENLKITQFDVQGAFLHAPLSEEEVFIKTPKGVNQKTPYLKLKKLLYGLKQSPKNWYETMAVWLNSMGFYESNCNLSGFEVWRDGEKEKREEFQEKVERGARLLVLWGQPEVVIRGKGSDSMS</sequence>
<dbReference type="InterPro" id="IPR043502">
    <property type="entry name" value="DNA/RNA_pol_sf"/>
</dbReference>
<comment type="caution">
    <text evidence="2">The sequence shown here is derived from an EMBL/GenBank/DDBJ whole genome shotgun (WGS) entry which is preliminary data.</text>
</comment>
<dbReference type="EMBL" id="LAVV01006689">
    <property type="protein sequence ID" value="KNZ58758.1"/>
    <property type="molecule type" value="Genomic_DNA"/>
</dbReference>
<accession>A0A0L6VDD7</accession>
<dbReference type="Proteomes" id="UP000037035">
    <property type="component" value="Unassembled WGS sequence"/>
</dbReference>
<dbReference type="AlphaFoldDB" id="A0A0L6VDD7"/>
<organism evidence="2 3">
    <name type="scientific">Puccinia sorghi</name>
    <dbReference type="NCBI Taxonomy" id="27349"/>
    <lineage>
        <taxon>Eukaryota</taxon>
        <taxon>Fungi</taxon>
        <taxon>Dikarya</taxon>
        <taxon>Basidiomycota</taxon>
        <taxon>Pucciniomycotina</taxon>
        <taxon>Pucciniomycetes</taxon>
        <taxon>Pucciniales</taxon>
        <taxon>Pucciniaceae</taxon>
        <taxon>Puccinia</taxon>
    </lineage>
</organism>
<dbReference type="InterPro" id="IPR013103">
    <property type="entry name" value="RVT_2"/>
</dbReference>
<feature type="domain" description="Reverse transcriptase Ty1/copia-type" evidence="1">
    <location>
        <begin position="61"/>
        <end position="158"/>
    </location>
</feature>
<protein>
    <recommendedName>
        <fullName evidence="1">Reverse transcriptase Ty1/copia-type domain-containing protein</fullName>
    </recommendedName>
</protein>
<dbReference type="VEuPathDB" id="FungiDB:VP01_1867g2"/>
<evidence type="ECO:0000313" key="2">
    <source>
        <dbReference type="EMBL" id="KNZ58758.1"/>
    </source>
</evidence>
<dbReference type="SUPFAM" id="SSF56672">
    <property type="entry name" value="DNA/RNA polymerases"/>
    <property type="match status" value="1"/>
</dbReference>
<gene>
    <name evidence="2" type="ORF">VP01_1867g2</name>
</gene>
<reference evidence="2 3" key="1">
    <citation type="submission" date="2015-08" db="EMBL/GenBank/DDBJ databases">
        <title>Next Generation Sequencing and Analysis of the Genome of Puccinia sorghi L Schw, the Causal Agent of Maize Common Rust.</title>
        <authorList>
            <person name="Rochi L."/>
            <person name="Burguener G."/>
            <person name="Darino M."/>
            <person name="Turjanski A."/>
            <person name="Kreff E."/>
            <person name="Dieguez M.J."/>
            <person name="Sacco F."/>
        </authorList>
    </citation>
    <scope>NUCLEOTIDE SEQUENCE [LARGE SCALE GENOMIC DNA]</scope>
    <source>
        <strain evidence="2 3">RO10H11247</strain>
    </source>
</reference>